<keyword evidence="3 5" id="KW-0597">Phosphoprotein</keyword>
<dbReference type="PROSITE" id="PS50109">
    <property type="entry name" value="HIS_KIN"/>
    <property type="match status" value="1"/>
</dbReference>
<dbReference type="SUPFAM" id="SSF47384">
    <property type="entry name" value="Homodimeric domain of signal transducing histidine kinase"/>
    <property type="match status" value="1"/>
</dbReference>
<keyword evidence="7" id="KW-0472">Membrane</keyword>
<dbReference type="InterPro" id="IPR035965">
    <property type="entry name" value="PAS-like_dom_sf"/>
</dbReference>
<dbReference type="PROSITE" id="PS50112">
    <property type="entry name" value="PAS"/>
    <property type="match status" value="1"/>
</dbReference>
<name>A0ABT5J3F0_RHOTP</name>
<reference evidence="11" key="1">
    <citation type="journal article" date="2023" name="Microbiol Resour">
        <title>Genome Sequences of Rhodoplanes serenus and Two Thermotolerant Strains, Rhodoplanes tepidamans and 'Rhodoplanes cryptolactis,' Further Refine the Genus.</title>
        <authorList>
            <person name="Rayyan A.A."/>
            <person name="Kyndt J.A."/>
        </authorList>
    </citation>
    <scope>NUCLEOTIDE SEQUENCE</scope>
    <source>
        <strain evidence="11">DSM 9987</strain>
    </source>
</reference>
<dbReference type="InterPro" id="IPR000014">
    <property type="entry name" value="PAS"/>
</dbReference>
<dbReference type="Gene3D" id="3.40.50.2300">
    <property type="match status" value="2"/>
</dbReference>
<dbReference type="SMART" id="SM00388">
    <property type="entry name" value="HisKA"/>
    <property type="match status" value="1"/>
</dbReference>
<dbReference type="InterPro" id="IPR036890">
    <property type="entry name" value="HATPase_C_sf"/>
</dbReference>
<dbReference type="Gene3D" id="1.10.287.130">
    <property type="match status" value="1"/>
</dbReference>
<feature type="domain" description="PAS" evidence="10">
    <location>
        <begin position="99"/>
        <end position="143"/>
    </location>
</feature>
<dbReference type="NCBIfam" id="TIGR00229">
    <property type="entry name" value="sensory_box"/>
    <property type="match status" value="1"/>
</dbReference>
<dbReference type="Pfam" id="PF00072">
    <property type="entry name" value="Response_reg"/>
    <property type="match status" value="1"/>
</dbReference>
<dbReference type="Pfam" id="PF02518">
    <property type="entry name" value="HATPase_c"/>
    <property type="match status" value="1"/>
</dbReference>
<evidence type="ECO:0000256" key="6">
    <source>
        <dbReference type="SAM" id="Coils"/>
    </source>
</evidence>
<feature type="transmembrane region" description="Helical" evidence="7">
    <location>
        <begin position="12"/>
        <end position="35"/>
    </location>
</feature>
<dbReference type="InterPro" id="IPR011006">
    <property type="entry name" value="CheY-like_superfamily"/>
</dbReference>
<evidence type="ECO:0000313" key="11">
    <source>
        <dbReference type="EMBL" id="MDC7784163.1"/>
    </source>
</evidence>
<dbReference type="EC" id="2.7.13.3" evidence="2"/>
<dbReference type="Pfam" id="PF00512">
    <property type="entry name" value="HisKA"/>
    <property type="match status" value="1"/>
</dbReference>
<proteinExistence type="predicted"/>
<dbReference type="GO" id="GO:0005524">
    <property type="term" value="F:ATP binding"/>
    <property type="evidence" value="ECO:0007669"/>
    <property type="project" value="UniProtKB-KW"/>
</dbReference>
<dbReference type="SUPFAM" id="SSF55874">
    <property type="entry name" value="ATPase domain of HSP90 chaperone/DNA topoisomerase II/histidine kinase"/>
    <property type="match status" value="1"/>
</dbReference>
<evidence type="ECO:0000259" key="8">
    <source>
        <dbReference type="PROSITE" id="PS50109"/>
    </source>
</evidence>
<evidence type="ECO:0000256" key="5">
    <source>
        <dbReference type="PROSITE-ProRule" id="PRU00169"/>
    </source>
</evidence>
<evidence type="ECO:0000256" key="4">
    <source>
        <dbReference type="ARBA" id="ARBA00023012"/>
    </source>
</evidence>
<dbReference type="CDD" id="cd17546">
    <property type="entry name" value="REC_hyHK_CKI1_RcsC-like"/>
    <property type="match status" value="1"/>
</dbReference>
<evidence type="ECO:0000313" key="12">
    <source>
        <dbReference type="Proteomes" id="UP001165652"/>
    </source>
</evidence>
<dbReference type="Proteomes" id="UP001165652">
    <property type="component" value="Unassembled WGS sequence"/>
</dbReference>
<keyword evidence="7" id="KW-1133">Transmembrane helix</keyword>
<keyword evidence="11" id="KW-0067">ATP-binding</keyword>
<dbReference type="Gene3D" id="3.30.565.10">
    <property type="entry name" value="Histidine kinase-like ATPase, C-terminal domain"/>
    <property type="match status" value="1"/>
</dbReference>
<keyword evidence="12" id="KW-1185">Reference proteome</keyword>
<dbReference type="Gene3D" id="3.30.450.20">
    <property type="entry name" value="PAS domain"/>
    <property type="match status" value="1"/>
</dbReference>
<feature type="domain" description="Response regulatory" evidence="9">
    <location>
        <begin position="469"/>
        <end position="576"/>
    </location>
</feature>
<keyword evidence="7" id="KW-0812">Transmembrane</keyword>
<dbReference type="PANTHER" id="PTHR45339:SF1">
    <property type="entry name" value="HYBRID SIGNAL TRANSDUCTION HISTIDINE KINASE J"/>
    <property type="match status" value="1"/>
</dbReference>
<keyword evidence="4" id="KW-0902">Two-component regulatory system</keyword>
<dbReference type="CDD" id="cd00082">
    <property type="entry name" value="HisKA"/>
    <property type="match status" value="1"/>
</dbReference>
<dbReference type="InterPro" id="IPR005467">
    <property type="entry name" value="His_kinase_dom"/>
</dbReference>
<keyword evidence="11" id="KW-0547">Nucleotide-binding</keyword>
<evidence type="ECO:0000256" key="2">
    <source>
        <dbReference type="ARBA" id="ARBA00012438"/>
    </source>
</evidence>
<dbReference type="CDD" id="cd16922">
    <property type="entry name" value="HATPase_EvgS-ArcB-TorS-like"/>
    <property type="match status" value="1"/>
</dbReference>
<dbReference type="PROSITE" id="PS50110">
    <property type="entry name" value="RESPONSE_REGULATORY"/>
    <property type="match status" value="2"/>
</dbReference>
<dbReference type="SMART" id="SM00387">
    <property type="entry name" value="HATPase_c"/>
    <property type="match status" value="1"/>
</dbReference>
<dbReference type="RefSeq" id="WP_272775013.1">
    <property type="nucleotide sequence ID" value="NZ_JAQQLI010000001.1"/>
</dbReference>
<evidence type="ECO:0000259" key="10">
    <source>
        <dbReference type="PROSITE" id="PS50112"/>
    </source>
</evidence>
<comment type="catalytic activity">
    <reaction evidence="1">
        <text>ATP + protein L-histidine = ADP + protein N-phospho-L-histidine.</text>
        <dbReference type="EC" id="2.7.13.3"/>
    </reaction>
</comment>
<dbReference type="InterPro" id="IPR036097">
    <property type="entry name" value="HisK_dim/P_sf"/>
</dbReference>
<feature type="coiled-coil region" evidence="6">
    <location>
        <begin position="204"/>
        <end position="231"/>
    </location>
</feature>
<accession>A0ABT5J3F0</accession>
<feature type="domain" description="Response regulatory" evidence="9">
    <location>
        <begin position="605"/>
        <end position="729"/>
    </location>
</feature>
<dbReference type="SMART" id="SM00448">
    <property type="entry name" value="REC"/>
    <property type="match status" value="2"/>
</dbReference>
<feature type="coiled-coil region" evidence="6">
    <location>
        <begin position="72"/>
        <end position="102"/>
    </location>
</feature>
<dbReference type="InterPro" id="IPR003661">
    <property type="entry name" value="HisK_dim/P_dom"/>
</dbReference>
<dbReference type="SUPFAM" id="SSF55785">
    <property type="entry name" value="PYP-like sensor domain (PAS domain)"/>
    <property type="match status" value="1"/>
</dbReference>
<dbReference type="PRINTS" id="PR00344">
    <property type="entry name" value="BCTRLSENSOR"/>
</dbReference>
<dbReference type="PANTHER" id="PTHR45339">
    <property type="entry name" value="HYBRID SIGNAL TRANSDUCTION HISTIDINE KINASE J"/>
    <property type="match status" value="1"/>
</dbReference>
<evidence type="ECO:0000256" key="3">
    <source>
        <dbReference type="ARBA" id="ARBA00022553"/>
    </source>
</evidence>
<sequence length="736" mass="77007">MARMRSKIDRLVRNAAVVVGGSVLILLGTLVYLILALRAAQAAGPDVMLFATLAAALTAASCGALAPLVRSNRLLRQEIARLEQRVEELADAQWELREQEERARGFVELMSDVIVRRDAAGRIGFANDAYCRLVRLSSAELVGHAFTPLVLEQGPVAVLDEGTRTHDQKIASPDGPRWIAWREVAVRAGAGTETLSVGRDVTDRVTAERALAEARDQAEAANRAKSRFLATVSHEIRTPLNGILGMTDLLLDTPLTPAQTTYAEAVQASGRALLVLIEDILDFAKIESGRVEVAAKPFDLAAVIEETVELLAPRAHGKAIEIAAFVDPGLPARVIGDAARLRQILLNLAGNAVKFTEAGGITVTAEPGPRDGTVALTVQDTGIGIAADAMERIFGEFEQADAGTDRRFGGTGLGLAITRRIVARLDGSIAVDSAPGAGASFRVELPLPAADPAVQPTAPAARPDLAGRSVLVVTADPRTVEALRRQLAAWGARTLLAGPDDPAATAAPDCDAVLVDHAIGPAAAARLAGCPVARRIVMLRPGERGALAGLEAAGFTGYLIKPVRAASLAERLGVAGAPAAALPGTPLAAPVSRPQAPRAVPYTRAVLVAEDNEINALLVRVLLERLGHRVTVTSDGTAAVTAWQRALADRRPFDVVLMDLHMPGLDGLAATRCLRFLEAELGVPPALIAALTADASPADPETYAGAGLDAVLTKPLDRDRLEALLASHSGRGALAA</sequence>
<feature type="domain" description="Histidine kinase" evidence="8">
    <location>
        <begin position="231"/>
        <end position="449"/>
    </location>
</feature>
<dbReference type="InterPro" id="IPR003594">
    <property type="entry name" value="HATPase_dom"/>
</dbReference>
<comment type="caution">
    <text evidence="11">The sequence shown here is derived from an EMBL/GenBank/DDBJ whole genome shotgun (WGS) entry which is preliminary data.</text>
</comment>
<protein>
    <recommendedName>
        <fullName evidence="2">histidine kinase</fullName>
        <ecNumber evidence="2">2.7.13.3</ecNumber>
    </recommendedName>
</protein>
<feature type="transmembrane region" description="Helical" evidence="7">
    <location>
        <begin position="47"/>
        <end position="69"/>
    </location>
</feature>
<evidence type="ECO:0000256" key="7">
    <source>
        <dbReference type="SAM" id="Phobius"/>
    </source>
</evidence>
<evidence type="ECO:0000259" key="9">
    <source>
        <dbReference type="PROSITE" id="PS50110"/>
    </source>
</evidence>
<reference evidence="11" key="2">
    <citation type="submission" date="2023-02" db="EMBL/GenBank/DDBJ databases">
        <authorList>
            <person name="Rayyan A."/>
            <person name="Meyer T."/>
            <person name="Kyndt J.A."/>
        </authorList>
    </citation>
    <scope>NUCLEOTIDE SEQUENCE</scope>
    <source>
        <strain evidence="11">DSM 9987</strain>
    </source>
</reference>
<dbReference type="EMBL" id="JAQQLI010000001">
    <property type="protein sequence ID" value="MDC7784163.1"/>
    <property type="molecule type" value="Genomic_DNA"/>
</dbReference>
<evidence type="ECO:0000256" key="1">
    <source>
        <dbReference type="ARBA" id="ARBA00000085"/>
    </source>
</evidence>
<dbReference type="SUPFAM" id="SSF52172">
    <property type="entry name" value="CheY-like"/>
    <property type="match status" value="2"/>
</dbReference>
<dbReference type="CDD" id="cd00130">
    <property type="entry name" value="PAS"/>
    <property type="match status" value="1"/>
</dbReference>
<dbReference type="InterPro" id="IPR001789">
    <property type="entry name" value="Sig_transdc_resp-reg_receiver"/>
</dbReference>
<keyword evidence="6" id="KW-0175">Coiled coil</keyword>
<dbReference type="SMART" id="SM00091">
    <property type="entry name" value="PAS"/>
    <property type="match status" value="1"/>
</dbReference>
<gene>
    <name evidence="11" type="ORF">PQJ73_00565</name>
</gene>
<feature type="modified residue" description="4-aspartylphosphate" evidence="5">
    <location>
        <position position="516"/>
    </location>
</feature>
<organism evidence="11 12">
    <name type="scientific">Rhodoplanes tepidamans</name>
    <name type="common">Rhodoplanes cryptolactis</name>
    <dbReference type="NCBI Taxonomy" id="200616"/>
    <lineage>
        <taxon>Bacteria</taxon>
        <taxon>Pseudomonadati</taxon>
        <taxon>Pseudomonadota</taxon>
        <taxon>Alphaproteobacteria</taxon>
        <taxon>Hyphomicrobiales</taxon>
        <taxon>Nitrobacteraceae</taxon>
        <taxon>Rhodoplanes</taxon>
    </lineage>
</organism>
<feature type="modified residue" description="4-aspartylphosphate" evidence="5">
    <location>
        <position position="659"/>
    </location>
</feature>
<dbReference type="InterPro" id="IPR004358">
    <property type="entry name" value="Sig_transdc_His_kin-like_C"/>
</dbReference>